<sequence length="392" mass="42931">MAETEDSISNKPTMHHSSNGKKQTHKRREKALSWKSSLDFFSTCKDCEASVTKKNRTKIKKSKKGKNGGDLEASPCNSIPSRSACVNSICNTSPDETSRAISASSSFNSVTTASSSFSSLSSISSRSFSSLGGSFRGMQIRKLSGCSEYNAVAGPLNWVPSPSLRASLHPCNACGEIFTKAESLEMHQATQHAVSELGPEDTSRKIVEIIFQSSWLQKQSSVCKIERILKIHNTKSTVSKFEEYRESIKLKSFDQGKRNPRCMADGNELLRFYGTTFVCNLGLDSAAYLCRSMNKCNACSIIKDGFKLDVHGKICTVATSGRAHVMVRDPLVSEGEKKAMLVCRVVAGRVKGNCDDVEEFDSLTTSEGHLDDLSVFNPRAILPCFVVIYSGY</sequence>
<dbReference type="Gene3D" id="3.90.228.10">
    <property type="match status" value="1"/>
</dbReference>
<comment type="caution">
    <text evidence="4">The sequence shown here is derived from an EMBL/GenBank/DDBJ whole genome shotgun (WGS) entry which is preliminary data.</text>
</comment>
<evidence type="ECO:0000256" key="2">
    <source>
        <dbReference type="SAM" id="MobiDB-lite"/>
    </source>
</evidence>
<feature type="compositionally biased region" description="Polar residues" evidence="2">
    <location>
        <begin position="7"/>
        <end position="17"/>
    </location>
</feature>
<dbReference type="SUPFAM" id="SSF56399">
    <property type="entry name" value="ADP-ribosylation"/>
    <property type="match status" value="1"/>
</dbReference>
<keyword evidence="1" id="KW-0863">Zinc-finger</keyword>
<dbReference type="OrthoDB" id="9514740at2759"/>
<feature type="domain" description="C2H2-type" evidence="3">
    <location>
        <begin position="169"/>
        <end position="197"/>
    </location>
</feature>
<accession>A0A833R1B1</accession>
<feature type="compositionally biased region" description="Basic residues" evidence="2">
    <location>
        <begin position="55"/>
        <end position="66"/>
    </location>
</feature>
<dbReference type="InterPro" id="IPR013087">
    <property type="entry name" value="Znf_C2H2_type"/>
</dbReference>
<evidence type="ECO:0000259" key="3">
    <source>
        <dbReference type="PROSITE" id="PS50157"/>
    </source>
</evidence>
<keyword evidence="1" id="KW-0862">Zinc</keyword>
<name>A0A833R1B1_9POAL</name>
<gene>
    <name evidence="4" type="ORF">FCM35_KLT04331</name>
</gene>
<evidence type="ECO:0000313" key="4">
    <source>
        <dbReference type="EMBL" id="KAF3330977.1"/>
    </source>
</evidence>
<evidence type="ECO:0000313" key="5">
    <source>
        <dbReference type="Proteomes" id="UP000623129"/>
    </source>
</evidence>
<proteinExistence type="predicted"/>
<keyword evidence="5" id="KW-1185">Reference proteome</keyword>
<dbReference type="PANTHER" id="PTHR31681">
    <property type="entry name" value="C2H2-LIKE ZINC FINGER PROTEIN"/>
    <property type="match status" value="1"/>
</dbReference>
<dbReference type="PANTHER" id="PTHR31681:SF109">
    <property type="entry name" value="OS11G0169400 PROTEIN"/>
    <property type="match status" value="1"/>
</dbReference>
<reference evidence="4" key="1">
    <citation type="submission" date="2020-01" db="EMBL/GenBank/DDBJ databases">
        <title>Genome sequence of Kobresia littledalei, the first chromosome-level genome in the family Cyperaceae.</title>
        <authorList>
            <person name="Qu G."/>
        </authorList>
    </citation>
    <scope>NUCLEOTIDE SEQUENCE</scope>
    <source>
        <strain evidence="4">C.B.Clarke</strain>
        <tissue evidence="4">Leaf</tissue>
    </source>
</reference>
<organism evidence="4 5">
    <name type="scientific">Carex littledalei</name>
    <dbReference type="NCBI Taxonomy" id="544730"/>
    <lineage>
        <taxon>Eukaryota</taxon>
        <taxon>Viridiplantae</taxon>
        <taxon>Streptophyta</taxon>
        <taxon>Embryophyta</taxon>
        <taxon>Tracheophyta</taxon>
        <taxon>Spermatophyta</taxon>
        <taxon>Magnoliopsida</taxon>
        <taxon>Liliopsida</taxon>
        <taxon>Poales</taxon>
        <taxon>Cyperaceae</taxon>
        <taxon>Cyperoideae</taxon>
        <taxon>Cariceae</taxon>
        <taxon>Carex</taxon>
        <taxon>Carex subgen. Euthyceras</taxon>
    </lineage>
</organism>
<dbReference type="AlphaFoldDB" id="A0A833R1B1"/>
<keyword evidence="1" id="KW-0479">Metal-binding</keyword>
<evidence type="ECO:0000256" key="1">
    <source>
        <dbReference type="PROSITE-ProRule" id="PRU00042"/>
    </source>
</evidence>
<dbReference type="PROSITE" id="PS50157">
    <property type="entry name" value="ZINC_FINGER_C2H2_2"/>
    <property type="match status" value="1"/>
</dbReference>
<feature type="compositionally biased region" description="Basic residues" evidence="2">
    <location>
        <begin position="18"/>
        <end position="29"/>
    </location>
</feature>
<protein>
    <recommendedName>
        <fullName evidence="3">C2H2-type domain-containing protein</fullName>
    </recommendedName>
</protein>
<dbReference type="Proteomes" id="UP000623129">
    <property type="component" value="Unassembled WGS sequence"/>
</dbReference>
<dbReference type="PROSITE" id="PS00028">
    <property type="entry name" value="ZINC_FINGER_C2H2_1"/>
    <property type="match status" value="1"/>
</dbReference>
<feature type="region of interest" description="Disordered" evidence="2">
    <location>
        <begin position="55"/>
        <end position="74"/>
    </location>
</feature>
<dbReference type="EMBL" id="SWLB01000013">
    <property type="protein sequence ID" value="KAF3330977.1"/>
    <property type="molecule type" value="Genomic_DNA"/>
</dbReference>
<dbReference type="GO" id="GO:0008270">
    <property type="term" value="F:zinc ion binding"/>
    <property type="evidence" value="ECO:0007669"/>
    <property type="project" value="UniProtKB-KW"/>
</dbReference>
<feature type="region of interest" description="Disordered" evidence="2">
    <location>
        <begin position="1"/>
        <end position="30"/>
    </location>
</feature>